<dbReference type="AlphaFoldDB" id="A4S3T9"/>
<feature type="region of interest" description="Disordered" evidence="2">
    <location>
        <begin position="203"/>
        <end position="242"/>
    </location>
</feature>
<reference evidence="3 4" key="1">
    <citation type="journal article" date="2007" name="Proc. Natl. Acad. Sci. U.S.A.">
        <title>The tiny eukaryote Ostreococcus provides genomic insights into the paradox of plankton speciation.</title>
        <authorList>
            <person name="Palenik B."/>
            <person name="Grimwood J."/>
            <person name="Aerts A."/>
            <person name="Rouze P."/>
            <person name="Salamov A."/>
            <person name="Putnam N."/>
            <person name="Dupont C."/>
            <person name="Jorgensen R."/>
            <person name="Derelle E."/>
            <person name="Rombauts S."/>
            <person name="Zhou K."/>
            <person name="Otillar R."/>
            <person name="Merchant S.S."/>
            <person name="Podell S."/>
            <person name="Gaasterland T."/>
            <person name="Napoli C."/>
            <person name="Gendler K."/>
            <person name="Manuell A."/>
            <person name="Tai V."/>
            <person name="Vallon O."/>
            <person name="Piganeau G."/>
            <person name="Jancek S."/>
            <person name="Heijde M."/>
            <person name="Jabbari K."/>
            <person name="Bowler C."/>
            <person name="Lohr M."/>
            <person name="Robbens S."/>
            <person name="Werner G."/>
            <person name="Dubchak I."/>
            <person name="Pazour G.J."/>
            <person name="Ren Q."/>
            <person name="Paulsen I."/>
            <person name="Delwiche C."/>
            <person name="Schmutz J."/>
            <person name="Rokhsar D."/>
            <person name="Van de Peer Y."/>
            <person name="Moreau H."/>
            <person name="Grigoriev I.V."/>
        </authorList>
    </citation>
    <scope>NUCLEOTIDE SEQUENCE [LARGE SCALE GENOMIC DNA]</scope>
    <source>
        <strain evidence="3 4">CCE9901</strain>
    </source>
</reference>
<accession>A4S3T9</accession>
<gene>
    <name evidence="3" type="ORF">OSTLU_94871</name>
</gene>
<evidence type="ECO:0000313" key="4">
    <source>
        <dbReference type="Proteomes" id="UP000001568"/>
    </source>
</evidence>
<keyword evidence="4" id="KW-1185">Reference proteome</keyword>
<dbReference type="GeneID" id="5004017"/>
<dbReference type="InterPro" id="IPR014756">
    <property type="entry name" value="Ig_E-set"/>
</dbReference>
<keyword evidence="1" id="KW-0175">Coiled coil</keyword>
<name>A4S3T9_OSTLU</name>
<evidence type="ECO:0000256" key="2">
    <source>
        <dbReference type="SAM" id="MobiDB-lite"/>
    </source>
</evidence>
<dbReference type="EMBL" id="CP000590">
    <property type="protein sequence ID" value="ABO98271.1"/>
    <property type="molecule type" value="Genomic_DNA"/>
</dbReference>
<dbReference type="SUPFAM" id="SSF81296">
    <property type="entry name" value="E set domains"/>
    <property type="match status" value="1"/>
</dbReference>
<feature type="coiled-coil region" evidence="1">
    <location>
        <begin position="147"/>
        <end position="174"/>
    </location>
</feature>
<dbReference type="RefSeq" id="XP_001419978.1">
    <property type="nucleotide sequence ID" value="XM_001419941.1"/>
</dbReference>
<evidence type="ECO:0000256" key="1">
    <source>
        <dbReference type="SAM" id="Coils"/>
    </source>
</evidence>
<dbReference type="OrthoDB" id="498535at2759"/>
<evidence type="ECO:0000313" key="3">
    <source>
        <dbReference type="EMBL" id="ABO98271.1"/>
    </source>
</evidence>
<dbReference type="Gene3D" id="2.60.40.10">
    <property type="entry name" value="Immunoglobulins"/>
    <property type="match status" value="1"/>
</dbReference>
<protein>
    <submittedName>
        <fullName evidence="3">Uncharacterized protein</fullName>
    </submittedName>
</protein>
<dbReference type="Proteomes" id="UP000001568">
    <property type="component" value="Chromosome 10"/>
</dbReference>
<dbReference type="HOGENOM" id="CLU_1149719_0_0_1"/>
<dbReference type="InterPro" id="IPR013783">
    <property type="entry name" value="Ig-like_fold"/>
</dbReference>
<organism evidence="3 4">
    <name type="scientific">Ostreococcus lucimarinus (strain CCE9901)</name>
    <dbReference type="NCBI Taxonomy" id="436017"/>
    <lineage>
        <taxon>Eukaryota</taxon>
        <taxon>Viridiplantae</taxon>
        <taxon>Chlorophyta</taxon>
        <taxon>Mamiellophyceae</taxon>
        <taxon>Mamiellales</taxon>
        <taxon>Bathycoccaceae</taxon>
        <taxon>Ostreococcus</taxon>
    </lineage>
</organism>
<dbReference type="STRING" id="436017.A4S3T9"/>
<sequence length="242" mass="26234">AQLQGAEFKAQGVYSAQAGTTVTVRMQPRDRFGNTTAWKSWQTLSVTASGTEDITFTEIDDQEAVSSRGVFSATFSKAGAYVVWVTVGGQTIVGWPRVVQIIPGTTNANVSQLRPEADSMALAAELVRHGGNDASLIDALGRQSTDVDKLRGEMIALKQKLASYERAEHDARQRGTIDPTATALTTEQVDKKNMKTMQLMVAETESDRGTLDSANDDDEFGDASPFYDDNVDDAEFEDARSP</sequence>
<feature type="non-terminal residue" evidence="3">
    <location>
        <position position="1"/>
    </location>
</feature>
<proteinExistence type="predicted"/>
<dbReference type="KEGG" id="olu:OSTLU_94871"/>
<dbReference type="Gramene" id="ABO98271">
    <property type="protein sequence ID" value="ABO98271"/>
    <property type="gene ID" value="OSTLU_94871"/>
</dbReference>